<protein>
    <recommendedName>
        <fullName evidence="5">Choline/carnitine acyltransferase domain-containing protein</fullName>
    </recommendedName>
</protein>
<dbReference type="InterPro" id="IPR023213">
    <property type="entry name" value="CAT-like_dom_sf"/>
</dbReference>
<dbReference type="EMBL" id="JAHQIW010000413">
    <property type="protein sequence ID" value="KAJ1347976.1"/>
    <property type="molecule type" value="Genomic_DNA"/>
</dbReference>
<evidence type="ECO:0000256" key="2">
    <source>
        <dbReference type="ARBA" id="ARBA00022679"/>
    </source>
</evidence>
<dbReference type="PANTHER" id="PTHR22589:SF67">
    <property type="entry name" value="PEROXISOMAL CARNITINE O-OCTANOYLTRANSFERASE"/>
    <property type="match status" value="1"/>
</dbReference>
<dbReference type="PANTHER" id="PTHR22589">
    <property type="entry name" value="CARNITINE O-ACYLTRANSFERASE"/>
    <property type="match status" value="1"/>
</dbReference>
<sequence length="599" mass="68523">MSTFSKQDELPSLPVPDLNDTLNKYLKSATVLLSNEQKRKATDAVEKFRNGTLGVQLQEALVMRSKEMRNWLEEWWYDSYNEGRDPLVPYVSIASCSSYWYPLNGSQICRAADVIYHSMRFWEKIRNGTLPITRSRGVFWDMHQYYCLFNTSRVPELPKDRLYRYFKTEAEGVCPSHVIVLCRGNIWCVETTSGGQLVTPDELHHVLSYIDQHSVEKLHCVASLTTEHRDTWAKLRASIIALSERNDHHIQIIEKSCFCVTLTDNVYETKSEQLHAALMGEAWMQWADKSLNIIVCKDGQVLLQGEHSNVDAIAIGHSVDDVTLRSRKTIWQPKNLVFDVPKLLEFDLGSHECAAIDIAEKNFNLLKQSFRVDVVRFEGYGNDLARKSNLYMDTVVQIALQLAFLKTHGSLAPIYETASTRRFYHGRTETVRGCTHEMLAFGQAIADGKNIEEQQQLFFAAHEAHNKLMDECMNGKGIDRHLYGLRKTLESYSSKSSSTIETPEIFTDEAWRISGGDGNFLLSTSFSGYMSENDEVGFYGFVTAMCRDGYGTFYRIGRKSLQLVITDWCQSKSNLRAYGENIKWSLSKLESLFTYRAKV</sequence>
<organism evidence="6 7">
    <name type="scientific">Parelaphostrongylus tenuis</name>
    <name type="common">Meningeal worm</name>
    <dbReference type="NCBI Taxonomy" id="148309"/>
    <lineage>
        <taxon>Eukaryota</taxon>
        <taxon>Metazoa</taxon>
        <taxon>Ecdysozoa</taxon>
        <taxon>Nematoda</taxon>
        <taxon>Chromadorea</taxon>
        <taxon>Rhabditida</taxon>
        <taxon>Rhabditina</taxon>
        <taxon>Rhabditomorpha</taxon>
        <taxon>Strongyloidea</taxon>
        <taxon>Metastrongylidae</taxon>
        <taxon>Parelaphostrongylus</taxon>
    </lineage>
</organism>
<comment type="caution">
    <text evidence="6">The sequence shown here is derived from an EMBL/GenBank/DDBJ whole genome shotgun (WGS) entry which is preliminary data.</text>
</comment>
<comment type="similarity">
    <text evidence="1">Belongs to the carnitine/choline acetyltransferase family.</text>
</comment>
<dbReference type="Pfam" id="PF00755">
    <property type="entry name" value="Carn_acyltransf"/>
    <property type="match status" value="1"/>
</dbReference>
<dbReference type="InterPro" id="IPR042231">
    <property type="entry name" value="Cho/carn_acyl_trans_2"/>
</dbReference>
<dbReference type="InterPro" id="IPR000542">
    <property type="entry name" value="Carn_acyl_trans"/>
</dbReference>
<keyword evidence="7" id="KW-1185">Reference proteome</keyword>
<evidence type="ECO:0000256" key="3">
    <source>
        <dbReference type="ARBA" id="ARBA00023315"/>
    </source>
</evidence>
<dbReference type="PROSITE" id="PS00439">
    <property type="entry name" value="ACYLTRANSF_C_1"/>
    <property type="match status" value="1"/>
</dbReference>
<evidence type="ECO:0000313" key="6">
    <source>
        <dbReference type="EMBL" id="KAJ1347976.1"/>
    </source>
</evidence>
<accession>A0AAD5MF86</accession>
<dbReference type="GO" id="GO:0008458">
    <property type="term" value="F:carnitine O-octanoyltransferase activity"/>
    <property type="evidence" value="ECO:0007669"/>
    <property type="project" value="TreeGrafter"/>
</dbReference>
<dbReference type="GO" id="GO:0005777">
    <property type="term" value="C:peroxisome"/>
    <property type="evidence" value="ECO:0007669"/>
    <property type="project" value="TreeGrafter"/>
</dbReference>
<evidence type="ECO:0000313" key="7">
    <source>
        <dbReference type="Proteomes" id="UP001196413"/>
    </source>
</evidence>
<gene>
    <name evidence="6" type="ORF">KIN20_003178</name>
</gene>
<dbReference type="Gene3D" id="3.30.559.70">
    <property type="entry name" value="Choline/Carnitine o-acyltransferase, domain 2"/>
    <property type="match status" value="1"/>
</dbReference>
<feature type="domain" description="Choline/carnitine acyltransferase" evidence="5">
    <location>
        <begin position="13"/>
        <end position="582"/>
    </location>
</feature>
<dbReference type="AlphaFoldDB" id="A0AAD5MF86"/>
<feature type="active site" description="Proton acceptor" evidence="4">
    <location>
        <position position="307"/>
    </location>
</feature>
<evidence type="ECO:0000256" key="1">
    <source>
        <dbReference type="ARBA" id="ARBA00005232"/>
    </source>
</evidence>
<keyword evidence="3" id="KW-0012">Acyltransferase</keyword>
<dbReference type="Gene3D" id="3.30.559.10">
    <property type="entry name" value="Chloramphenicol acetyltransferase-like domain"/>
    <property type="match status" value="1"/>
</dbReference>
<dbReference type="Proteomes" id="UP001196413">
    <property type="component" value="Unassembled WGS sequence"/>
</dbReference>
<dbReference type="InterPro" id="IPR039551">
    <property type="entry name" value="Cho/carn_acyl_trans"/>
</dbReference>
<proteinExistence type="inferred from homology"/>
<reference evidence="6" key="1">
    <citation type="submission" date="2021-06" db="EMBL/GenBank/DDBJ databases">
        <title>Parelaphostrongylus tenuis whole genome reference sequence.</title>
        <authorList>
            <person name="Garwood T.J."/>
            <person name="Larsen P.A."/>
            <person name="Fountain-Jones N.M."/>
            <person name="Garbe J.R."/>
            <person name="Macchietto M.G."/>
            <person name="Kania S.A."/>
            <person name="Gerhold R.W."/>
            <person name="Richards J.E."/>
            <person name="Wolf T.M."/>
        </authorList>
    </citation>
    <scope>NUCLEOTIDE SEQUENCE</scope>
    <source>
        <strain evidence="6">MNPRO001-30</strain>
        <tissue evidence="6">Meninges</tissue>
    </source>
</reference>
<keyword evidence="2" id="KW-0808">Transferase</keyword>
<name>A0AAD5MF86_PARTN</name>
<evidence type="ECO:0000256" key="4">
    <source>
        <dbReference type="PIRSR" id="PIRSR600542-1"/>
    </source>
</evidence>
<evidence type="ECO:0000259" key="5">
    <source>
        <dbReference type="Pfam" id="PF00755"/>
    </source>
</evidence>
<dbReference type="SUPFAM" id="SSF52777">
    <property type="entry name" value="CoA-dependent acyltransferases"/>
    <property type="match status" value="2"/>
</dbReference>